<dbReference type="InterPro" id="IPR036938">
    <property type="entry name" value="PAP2/HPO_sf"/>
</dbReference>
<feature type="transmembrane region" description="Helical" evidence="1">
    <location>
        <begin position="159"/>
        <end position="179"/>
    </location>
</feature>
<proteinExistence type="predicted"/>
<feature type="transmembrane region" description="Helical" evidence="1">
    <location>
        <begin position="119"/>
        <end position="139"/>
    </location>
</feature>
<feature type="transmembrane region" description="Helical" evidence="1">
    <location>
        <begin position="34"/>
        <end position="53"/>
    </location>
</feature>
<evidence type="ECO:0000313" key="4">
    <source>
        <dbReference type="Proteomes" id="UP000325243"/>
    </source>
</evidence>
<keyword evidence="1" id="KW-0812">Transmembrane</keyword>
<dbReference type="SUPFAM" id="SSF48317">
    <property type="entry name" value="Acid phosphatase/Vanadium-dependent haloperoxidase"/>
    <property type="match status" value="1"/>
</dbReference>
<gene>
    <name evidence="3" type="ORF">FYC51_08210</name>
</gene>
<feature type="transmembrane region" description="Helical" evidence="1">
    <location>
        <begin position="80"/>
        <end position="112"/>
    </location>
</feature>
<accession>A0A5S4V3R0</accession>
<comment type="caution">
    <text evidence="3">The sequence shown here is derived from an EMBL/GenBank/DDBJ whole genome shotgun (WGS) entry which is preliminary data.</text>
</comment>
<organism evidence="3 4">
    <name type="scientific">Agromyces mariniharenae</name>
    <dbReference type="NCBI Taxonomy" id="2604423"/>
    <lineage>
        <taxon>Bacteria</taxon>
        <taxon>Bacillati</taxon>
        <taxon>Actinomycetota</taxon>
        <taxon>Actinomycetes</taxon>
        <taxon>Micrococcales</taxon>
        <taxon>Microbacteriaceae</taxon>
        <taxon>Agromyces</taxon>
    </lineage>
</organism>
<dbReference type="PANTHER" id="PTHR14969">
    <property type="entry name" value="SPHINGOSINE-1-PHOSPHATE PHOSPHOHYDROLASE"/>
    <property type="match status" value="1"/>
</dbReference>
<dbReference type="EMBL" id="VSSB01000001">
    <property type="protein sequence ID" value="TYL53626.1"/>
    <property type="molecule type" value="Genomic_DNA"/>
</dbReference>
<dbReference type="PANTHER" id="PTHR14969:SF13">
    <property type="entry name" value="AT30094P"/>
    <property type="match status" value="1"/>
</dbReference>
<dbReference type="SMART" id="SM00014">
    <property type="entry name" value="acidPPc"/>
    <property type="match status" value="1"/>
</dbReference>
<dbReference type="RefSeq" id="WP_148733091.1">
    <property type="nucleotide sequence ID" value="NZ_VSSB01000001.1"/>
</dbReference>
<evidence type="ECO:0000259" key="2">
    <source>
        <dbReference type="SMART" id="SM00014"/>
    </source>
</evidence>
<dbReference type="Gene3D" id="1.20.144.10">
    <property type="entry name" value="Phosphatidic acid phosphatase type 2/haloperoxidase"/>
    <property type="match status" value="1"/>
</dbReference>
<keyword evidence="4" id="KW-1185">Reference proteome</keyword>
<name>A0A5S4V3R0_9MICO</name>
<dbReference type="InterPro" id="IPR000326">
    <property type="entry name" value="PAP2/HPO"/>
</dbReference>
<dbReference type="Proteomes" id="UP000325243">
    <property type="component" value="Unassembled WGS sequence"/>
</dbReference>
<protein>
    <submittedName>
        <fullName evidence="3">Phosphatase PAP2 family protein</fullName>
    </submittedName>
</protein>
<feature type="transmembrane region" description="Helical" evidence="1">
    <location>
        <begin position="191"/>
        <end position="211"/>
    </location>
</feature>
<dbReference type="CDD" id="cd03392">
    <property type="entry name" value="PAP2_like_2"/>
    <property type="match status" value="1"/>
</dbReference>
<dbReference type="AlphaFoldDB" id="A0A5S4V3R0"/>
<feature type="transmembrane region" description="Helical" evidence="1">
    <location>
        <begin position="217"/>
        <end position="234"/>
    </location>
</feature>
<sequence length="264" mass="28495">MTTETRQRHGRLRRFNERFLVEERVVPASARRGLQLASLGLVALGLVGFVVVFDSVVEADDLSRIDAPVEAWLQTARSDWLTVVMSVIAVVFGPVVMPIIIVVTTVGWGVLAKHAWRPLLLAGGMLLGVIIVQVMAPLIDRERPPAQDMLMDVDTTASFPSGHVMGVADFLLITTYLVFSRHRSARIAALAYSAAAAVVALTAACRIYLGYHWATDALGSIFLSLVVLGIVIAVDTWRTVRVGSPAEVAASERDAERPGNEGLG</sequence>
<dbReference type="Pfam" id="PF01569">
    <property type="entry name" value="PAP2"/>
    <property type="match status" value="1"/>
</dbReference>
<evidence type="ECO:0000256" key="1">
    <source>
        <dbReference type="SAM" id="Phobius"/>
    </source>
</evidence>
<keyword evidence="1" id="KW-1133">Transmembrane helix</keyword>
<evidence type="ECO:0000313" key="3">
    <source>
        <dbReference type="EMBL" id="TYL53626.1"/>
    </source>
</evidence>
<reference evidence="3 4" key="1">
    <citation type="submission" date="2019-08" db="EMBL/GenBank/DDBJ databases">
        <authorList>
            <person name="Hu J."/>
        </authorList>
    </citation>
    <scope>NUCLEOTIDE SEQUENCE [LARGE SCALE GENOMIC DNA]</scope>
    <source>
        <strain evidence="3 4">NEAU-184</strain>
    </source>
</reference>
<feature type="domain" description="Phosphatidic acid phosphatase type 2/haloperoxidase" evidence="2">
    <location>
        <begin position="117"/>
        <end position="232"/>
    </location>
</feature>
<keyword evidence="1" id="KW-0472">Membrane</keyword>